<dbReference type="Proteomes" id="UP000613743">
    <property type="component" value="Unassembled WGS sequence"/>
</dbReference>
<evidence type="ECO:0000256" key="2">
    <source>
        <dbReference type="ARBA" id="ARBA00022692"/>
    </source>
</evidence>
<dbReference type="InterPro" id="IPR044751">
    <property type="entry name" value="Ion_transp-like_CBS"/>
</dbReference>
<evidence type="ECO:0000256" key="3">
    <source>
        <dbReference type="ARBA" id="ARBA00022737"/>
    </source>
</evidence>
<dbReference type="InterPro" id="IPR002550">
    <property type="entry name" value="CNNM"/>
</dbReference>
<evidence type="ECO:0000259" key="11">
    <source>
        <dbReference type="PROSITE" id="PS51371"/>
    </source>
</evidence>
<reference evidence="13" key="1">
    <citation type="journal article" date="2014" name="Int. J. Syst. Evol. Microbiol.">
        <title>Complete genome sequence of Corynebacterium casei LMG S-19264T (=DSM 44701T), isolated from a smear-ripened cheese.</title>
        <authorList>
            <consortium name="US DOE Joint Genome Institute (JGI-PGF)"/>
            <person name="Walter F."/>
            <person name="Albersmeier A."/>
            <person name="Kalinowski J."/>
            <person name="Ruckert C."/>
        </authorList>
    </citation>
    <scope>NUCLEOTIDE SEQUENCE</scope>
    <source>
        <strain evidence="13">JCM 30804</strain>
    </source>
</reference>
<dbReference type="GO" id="GO:0005886">
    <property type="term" value="C:plasma membrane"/>
    <property type="evidence" value="ECO:0007669"/>
    <property type="project" value="TreeGrafter"/>
</dbReference>
<feature type="compositionally biased region" description="Polar residues" evidence="9">
    <location>
        <begin position="372"/>
        <end position="383"/>
    </location>
</feature>
<dbReference type="AlphaFoldDB" id="A0A917JKR2"/>
<organism evidence="13 14">
    <name type="scientific">Shewanella gelidii</name>
    <dbReference type="NCBI Taxonomy" id="1642821"/>
    <lineage>
        <taxon>Bacteria</taxon>
        <taxon>Pseudomonadati</taxon>
        <taxon>Pseudomonadota</taxon>
        <taxon>Gammaproteobacteria</taxon>
        <taxon>Alteromonadales</taxon>
        <taxon>Shewanellaceae</taxon>
        <taxon>Shewanella</taxon>
    </lineage>
</organism>
<dbReference type="PROSITE" id="PS51371">
    <property type="entry name" value="CBS"/>
    <property type="match status" value="1"/>
</dbReference>
<evidence type="ECO:0000256" key="6">
    <source>
        <dbReference type="ARBA" id="ARBA00023136"/>
    </source>
</evidence>
<protein>
    <submittedName>
        <fullName evidence="13">Hemolysin</fullName>
    </submittedName>
</protein>
<keyword evidence="4 8" id="KW-1133">Transmembrane helix</keyword>
<evidence type="ECO:0000256" key="1">
    <source>
        <dbReference type="ARBA" id="ARBA00004141"/>
    </source>
</evidence>
<keyword evidence="14" id="KW-1185">Reference proteome</keyword>
<evidence type="ECO:0000313" key="14">
    <source>
        <dbReference type="Proteomes" id="UP000613743"/>
    </source>
</evidence>
<keyword evidence="6 8" id="KW-0472">Membrane</keyword>
<feature type="domain" description="CBS" evidence="11">
    <location>
        <begin position="261"/>
        <end position="319"/>
    </location>
</feature>
<evidence type="ECO:0000256" key="4">
    <source>
        <dbReference type="ARBA" id="ARBA00022989"/>
    </source>
</evidence>
<keyword evidence="3" id="KW-0677">Repeat</keyword>
<dbReference type="PANTHER" id="PTHR22777">
    <property type="entry name" value="HEMOLYSIN-RELATED"/>
    <property type="match status" value="1"/>
</dbReference>
<dbReference type="CDD" id="cd04590">
    <property type="entry name" value="CBS_pair_CorC_HlyC_assoc"/>
    <property type="match status" value="1"/>
</dbReference>
<proteinExistence type="predicted"/>
<feature type="transmembrane region" description="Helical" evidence="10">
    <location>
        <begin position="88"/>
        <end position="107"/>
    </location>
</feature>
<evidence type="ECO:0000256" key="7">
    <source>
        <dbReference type="PROSITE-ProRule" id="PRU00703"/>
    </source>
</evidence>
<evidence type="ECO:0000256" key="8">
    <source>
        <dbReference type="PROSITE-ProRule" id="PRU01193"/>
    </source>
</evidence>
<dbReference type="PANTHER" id="PTHR22777:SF4">
    <property type="entry name" value="UPF0053 PROTEIN SLL1254"/>
    <property type="match status" value="1"/>
</dbReference>
<dbReference type="InterPro" id="IPR046342">
    <property type="entry name" value="CBS_dom_sf"/>
</dbReference>
<evidence type="ECO:0000256" key="9">
    <source>
        <dbReference type="SAM" id="MobiDB-lite"/>
    </source>
</evidence>
<comment type="subcellular location">
    <subcellularLocation>
        <location evidence="1">Membrane</location>
        <topology evidence="1">Multi-pass membrane protein</topology>
    </subcellularLocation>
</comment>
<sequence length="383" mass="42398">MFTLIAIVFFAIAISFLCSVFEAVLLSVTPSYISALAEENPDAAARLNIQKENVESPLVAILTLNTISHTVGAAVAGAQAAKVFGDDMLGVFSGVLTFLILFFSEIIPKTIGANQWRQLAPAVSYVLLWLERATKPLIWMSQQVTKTMSESTPEPFVRQEISAMAKMGHESGELDEQESKIVTQMLSAKDVPVTAIMTPRTVIFNLPASMKVEEFVKLHSDKPFTRIPLFQKNNEDIIGYVDRSDIILANYQTPQAQLVKFKRDLLVIPSSARILPLFELMIRRNTQIAVSVDEYGDILGVVTQEDIIESLLGLEIVDLNDPAIDMQQLARSQWEKRMKEKGIVFSADMGHEEARTSVAKDEADESEGEVSTALNIEQSDTSK</sequence>
<dbReference type="PROSITE" id="PS51846">
    <property type="entry name" value="CNNM"/>
    <property type="match status" value="1"/>
</dbReference>
<reference evidence="13" key="2">
    <citation type="submission" date="2020-09" db="EMBL/GenBank/DDBJ databases">
        <authorList>
            <person name="Sun Q."/>
            <person name="Ohkuma M."/>
        </authorList>
    </citation>
    <scope>NUCLEOTIDE SEQUENCE</scope>
    <source>
        <strain evidence="13">JCM 30804</strain>
    </source>
</reference>
<name>A0A917JKR2_9GAMM</name>
<evidence type="ECO:0000313" key="13">
    <source>
        <dbReference type="EMBL" id="GGI68029.1"/>
    </source>
</evidence>
<feature type="region of interest" description="Disordered" evidence="9">
    <location>
        <begin position="349"/>
        <end position="383"/>
    </location>
</feature>
<dbReference type="RefSeq" id="WP_188916891.1">
    <property type="nucleotide sequence ID" value="NZ_BMPZ01000001.1"/>
</dbReference>
<keyword evidence="2 8" id="KW-0812">Transmembrane</keyword>
<evidence type="ECO:0000259" key="12">
    <source>
        <dbReference type="PROSITE" id="PS51846"/>
    </source>
</evidence>
<dbReference type="SUPFAM" id="SSF54631">
    <property type="entry name" value="CBS-domain pair"/>
    <property type="match status" value="1"/>
</dbReference>
<feature type="compositionally biased region" description="Basic and acidic residues" evidence="9">
    <location>
        <begin position="349"/>
        <end position="361"/>
    </location>
</feature>
<evidence type="ECO:0000256" key="5">
    <source>
        <dbReference type="ARBA" id="ARBA00023122"/>
    </source>
</evidence>
<dbReference type="Pfam" id="PF00571">
    <property type="entry name" value="CBS"/>
    <property type="match status" value="1"/>
</dbReference>
<feature type="domain" description="CNNM transmembrane" evidence="12">
    <location>
        <begin position="1"/>
        <end position="178"/>
    </location>
</feature>
<keyword evidence="5 7" id="KW-0129">CBS domain</keyword>
<dbReference type="Gene3D" id="3.10.580.10">
    <property type="entry name" value="CBS-domain"/>
    <property type="match status" value="1"/>
</dbReference>
<accession>A0A917JKR2</accession>
<dbReference type="Pfam" id="PF01595">
    <property type="entry name" value="CNNM"/>
    <property type="match status" value="1"/>
</dbReference>
<comment type="caution">
    <text evidence="13">The sequence shown here is derived from an EMBL/GenBank/DDBJ whole genome shotgun (WGS) entry which is preliminary data.</text>
</comment>
<dbReference type="EMBL" id="BMPZ01000001">
    <property type="protein sequence ID" value="GGI68029.1"/>
    <property type="molecule type" value="Genomic_DNA"/>
</dbReference>
<evidence type="ECO:0000256" key="10">
    <source>
        <dbReference type="SAM" id="Phobius"/>
    </source>
</evidence>
<gene>
    <name evidence="13" type="ORF">GCM10009332_01540</name>
</gene>
<dbReference type="InterPro" id="IPR000644">
    <property type="entry name" value="CBS_dom"/>
</dbReference>